<name>A0A4Q8BE97_9ACTN</name>
<organism evidence="1 2">
    <name type="scientific">Micromonospora kangleipakensis</name>
    <dbReference type="NCBI Taxonomy" id="1077942"/>
    <lineage>
        <taxon>Bacteria</taxon>
        <taxon>Bacillati</taxon>
        <taxon>Actinomycetota</taxon>
        <taxon>Actinomycetes</taxon>
        <taxon>Micromonosporales</taxon>
        <taxon>Micromonosporaceae</taxon>
        <taxon>Micromonospora</taxon>
    </lineage>
</organism>
<dbReference type="AlphaFoldDB" id="A0A4Q8BE97"/>
<evidence type="ECO:0000313" key="1">
    <source>
        <dbReference type="EMBL" id="RZU75655.1"/>
    </source>
</evidence>
<sequence>MKIARHRIIDVLRARGQHVRADWIRRELPDEVDVDKHAGLLATLHLDPADLAETPSR</sequence>
<reference evidence="1 2" key="1">
    <citation type="submission" date="2019-02" db="EMBL/GenBank/DDBJ databases">
        <title>Sequencing the genomes of 1000 actinobacteria strains.</title>
        <authorList>
            <person name="Klenk H.-P."/>
        </authorList>
    </citation>
    <scope>NUCLEOTIDE SEQUENCE [LARGE SCALE GENOMIC DNA]</scope>
    <source>
        <strain evidence="1 2">DSM 45612</strain>
    </source>
</reference>
<accession>A0A4Q8BE97</accession>
<gene>
    <name evidence="1" type="ORF">EV384_4209</name>
</gene>
<protein>
    <submittedName>
        <fullName evidence="1">Uncharacterized protein</fullName>
    </submittedName>
</protein>
<dbReference type="RefSeq" id="WP_165440001.1">
    <property type="nucleotide sequence ID" value="NZ_SHLD01000001.1"/>
</dbReference>
<proteinExistence type="predicted"/>
<evidence type="ECO:0000313" key="2">
    <source>
        <dbReference type="Proteomes" id="UP000294114"/>
    </source>
</evidence>
<comment type="caution">
    <text evidence="1">The sequence shown here is derived from an EMBL/GenBank/DDBJ whole genome shotgun (WGS) entry which is preliminary data.</text>
</comment>
<dbReference type="Proteomes" id="UP000294114">
    <property type="component" value="Unassembled WGS sequence"/>
</dbReference>
<dbReference type="EMBL" id="SHLD01000001">
    <property type="protein sequence ID" value="RZU75655.1"/>
    <property type="molecule type" value="Genomic_DNA"/>
</dbReference>
<keyword evidence="2" id="KW-1185">Reference proteome</keyword>